<accession>A0A6C0E719</accession>
<dbReference type="AlphaFoldDB" id="A0A6C0E719"/>
<evidence type="ECO:0000259" key="1">
    <source>
        <dbReference type="Pfam" id="PF19065"/>
    </source>
</evidence>
<dbReference type="InterPro" id="IPR043916">
    <property type="entry name" value="P8_CR"/>
</dbReference>
<name>A0A6C0E719_9ZZZZ</name>
<organism evidence="2">
    <name type="scientific">viral metagenome</name>
    <dbReference type="NCBI Taxonomy" id="1070528"/>
    <lineage>
        <taxon>unclassified sequences</taxon>
        <taxon>metagenomes</taxon>
        <taxon>organismal metagenomes</taxon>
    </lineage>
</organism>
<feature type="domain" description="Minor capsid protein P8 central region" evidence="1">
    <location>
        <begin position="59"/>
        <end position="172"/>
    </location>
</feature>
<sequence length="179" mass="20818">MSSRLSFSGLSNDFSDRVQEYKNGRIVLNDGQRYIPYETYTGSSQPQTNFNDTLKGIHQPTKVSNLFFSKENVDLIQQEIIKNVYQQMGEVISRQSDLNLQIIMKSYYLQYAKNLPCQIREQVNELNQMVIKECVKIIIPNIQQTIGYRRDLTKMPVTLDRPINMSQSGTKMLYDKIAF</sequence>
<dbReference type="Pfam" id="PF19065">
    <property type="entry name" value="P8_CR"/>
    <property type="match status" value="1"/>
</dbReference>
<evidence type="ECO:0000313" key="2">
    <source>
        <dbReference type="EMBL" id="QHT24522.1"/>
    </source>
</evidence>
<reference evidence="2" key="1">
    <citation type="journal article" date="2020" name="Nature">
        <title>Giant virus diversity and host interactions through global metagenomics.</title>
        <authorList>
            <person name="Schulz F."/>
            <person name="Roux S."/>
            <person name="Paez-Espino D."/>
            <person name="Jungbluth S."/>
            <person name="Walsh D.A."/>
            <person name="Denef V.J."/>
            <person name="McMahon K.D."/>
            <person name="Konstantinidis K.T."/>
            <person name="Eloe-Fadrosh E.A."/>
            <person name="Kyrpides N.C."/>
            <person name="Woyke T."/>
        </authorList>
    </citation>
    <scope>NUCLEOTIDE SEQUENCE</scope>
    <source>
        <strain evidence="2">GVMAG-M-3300023179-150</strain>
    </source>
</reference>
<proteinExistence type="predicted"/>
<dbReference type="EMBL" id="MN739746">
    <property type="protein sequence ID" value="QHT24522.1"/>
    <property type="molecule type" value="Genomic_DNA"/>
</dbReference>
<protein>
    <recommendedName>
        <fullName evidence="1">Minor capsid protein P8 central region domain-containing protein</fullName>
    </recommendedName>
</protein>